<dbReference type="HOGENOM" id="CLU_2362837_0_0_1"/>
<protein>
    <submittedName>
        <fullName evidence="1">Uncharacterized protein</fullName>
    </submittedName>
</protein>
<evidence type="ECO:0000313" key="1">
    <source>
        <dbReference type="EMBL" id="ACG27370.1"/>
    </source>
</evidence>
<proteinExistence type="evidence at transcript level"/>
<name>B6SR87_MAIZE</name>
<organism evidence="1">
    <name type="scientific">Zea mays</name>
    <name type="common">Maize</name>
    <dbReference type="NCBI Taxonomy" id="4577"/>
    <lineage>
        <taxon>Eukaryota</taxon>
        <taxon>Viridiplantae</taxon>
        <taxon>Streptophyta</taxon>
        <taxon>Embryophyta</taxon>
        <taxon>Tracheophyta</taxon>
        <taxon>Spermatophyta</taxon>
        <taxon>Magnoliopsida</taxon>
        <taxon>Liliopsida</taxon>
        <taxon>Poales</taxon>
        <taxon>Poaceae</taxon>
        <taxon>PACMAD clade</taxon>
        <taxon>Panicoideae</taxon>
        <taxon>Andropogonodae</taxon>
        <taxon>Andropogoneae</taxon>
        <taxon>Tripsacinae</taxon>
        <taxon>Zea</taxon>
    </lineage>
</organism>
<sequence>MKKQMSCTHFLDRGRGTVCVLEAATFLSSHIRPGSFRPNQAWFGLDWDLVQSTIQTQNNPVLLYFFSSFKPVRVSSPGLGFFYLCSSWIRTIPHSF</sequence>
<reference evidence="1" key="1">
    <citation type="journal article" date="2009" name="Plant Mol. Biol.">
        <title>Insights into corn genes derived from large-scale cDNA sequencing.</title>
        <authorList>
            <person name="Alexandrov N.N."/>
            <person name="Brover V.V."/>
            <person name="Freidin S."/>
            <person name="Troukhan M.E."/>
            <person name="Tatarinova T.V."/>
            <person name="Zhang H."/>
            <person name="Swaller T.J."/>
            <person name="Lu Y.P."/>
            <person name="Bouck J."/>
            <person name="Flavell R.B."/>
            <person name="Feldmann K.A."/>
        </authorList>
    </citation>
    <scope>NUCLEOTIDE SEQUENCE</scope>
</reference>
<dbReference type="AlphaFoldDB" id="B6SR87"/>
<accession>B6SR87</accession>
<dbReference type="EMBL" id="EU955252">
    <property type="protein sequence ID" value="ACG27370.1"/>
    <property type="molecule type" value="mRNA"/>
</dbReference>